<dbReference type="HOGENOM" id="CLU_044833_0_0_9"/>
<dbReference type="eggNOG" id="ENOG502ZBUJ">
    <property type="taxonomic scope" value="Bacteria"/>
</dbReference>
<dbReference type="Proteomes" id="UP000004067">
    <property type="component" value="Unassembled WGS sequence"/>
</dbReference>
<dbReference type="STRING" id="888060.HMPREF9081_1771"/>
<dbReference type="AlphaFoldDB" id="F5RND5"/>
<comment type="caution">
    <text evidence="1">The sequence shown here is derived from an EMBL/GenBank/DDBJ whole genome shotgun (WGS) entry which is preliminary data.</text>
</comment>
<name>F5RND5_9FIRM</name>
<dbReference type="OrthoDB" id="6796607at2"/>
<protein>
    <recommendedName>
        <fullName evidence="3">PD-(D/E)XK nuclease superfamily protein</fullName>
    </recommendedName>
</protein>
<proteinExistence type="predicted"/>
<reference evidence="1 2" key="1">
    <citation type="submission" date="2011-04" db="EMBL/GenBank/DDBJ databases">
        <authorList>
            <person name="Muzny D."/>
            <person name="Qin X."/>
            <person name="Deng J."/>
            <person name="Jiang H."/>
            <person name="Liu Y."/>
            <person name="Qu J."/>
            <person name="Song X.-Z."/>
            <person name="Zhang L."/>
            <person name="Thornton R."/>
            <person name="Coyle M."/>
            <person name="Francisco L."/>
            <person name="Jackson L."/>
            <person name="Javaid M."/>
            <person name="Korchina V."/>
            <person name="Kovar C."/>
            <person name="Mata R."/>
            <person name="Mathew T."/>
            <person name="Ngo R."/>
            <person name="Nguyen L."/>
            <person name="Nguyen N."/>
            <person name="Okwuonu G."/>
            <person name="Ongeri F."/>
            <person name="Pham C."/>
            <person name="Simmons D."/>
            <person name="Wilczek-Boney K."/>
            <person name="Hale W."/>
            <person name="Jakkamsetti A."/>
            <person name="Pham P."/>
            <person name="Ruth R."/>
            <person name="San Lucas F."/>
            <person name="Warren J."/>
            <person name="Zhang J."/>
            <person name="Zhao Z."/>
            <person name="Zhou C."/>
            <person name="Zhu D."/>
            <person name="Lee S."/>
            <person name="Bess C."/>
            <person name="Blankenburg K."/>
            <person name="Forbes L."/>
            <person name="Fu Q."/>
            <person name="Gubbala S."/>
            <person name="Hirani K."/>
            <person name="Jayaseelan J.C."/>
            <person name="Lara F."/>
            <person name="Munidasa M."/>
            <person name="Palculict T."/>
            <person name="Patil S."/>
            <person name="Pu L.-L."/>
            <person name="Saada N."/>
            <person name="Tang L."/>
            <person name="Weissenberger G."/>
            <person name="Zhu Y."/>
            <person name="Hemphill L."/>
            <person name="Shang Y."/>
            <person name="Youmans B."/>
            <person name="Ayvaz T."/>
            <person name="Ross M."/>
            <person name="Santibanez J."/>
            <person name="Aqrawi P."/>
            <person name="Gross S."/>
            <person name="Joshi V."/>
            <person name="Fowler G."/>
            <person name="Nazareth L."/>
            <person name="Reid J."/>
            <person name="Worley K."/>
            <person name="Petrosino J."/>
            <person name="Highlander S."/>
            <person name="Gibbs R."/>
        </authorList>
    </citation>
    <scope>NUCLEOTIDE SEQUENCE [LARGE SCALE GENOMIC DNA]</scope>
    <source>
        <strain evidence="1 2">DSM 2778</strain>
    </source>
</reference>
<dbReference type="EMBL" id="AFHQ01000041">
    <property type="protein sequence ID" value="EGK59004.1"/>
    <property type="molecule type" value="Genomic_DNA"/>
</dbReference>
<dbReference type="InterPro" id="IPR029470">
    <property type="entry name" value="PDDEXK_4"/>
</dbReference>
<evidence type="ECO:0000313" key="2">
    <source>
        <dbReference type="Proteomes" id="UP000004067"/>
    </source>
</evidence>
<evidence type="ECO:0008006" key="3">
    <source>
        <dbReference type="Google" id="ProtNLM"/>
    </source>
</evidence>
<dbReference type="Pfam" id="PF14281">
    <property type="entry name" value="PDDEXK_4"/>
    <property type="match status" value="1"/>
</dbReference>
<accession>F5RND5</accession>
<organism evidence="1 2">
    <name type="scientific">Centipeda periodontii DSM 2778</name>
    <dbReference type="NCBI Taxonomy" id="888060"/>
    <lineage>
        <taxon>Bacteria</taxon>
        <taxon>Bacillati</taxon>
        <taxon>Bacillota</taxon>
        <taxon>Negativicutes</taxon>
        <taxon>Selenomonadales</taxon>
        <taxon>Selenomonadaceae</taxon>
        <taxon>Centipeda</taxon>
    </lineage>
</organism>
<sequence length="344" mass="40442">MEKVNLFQYATSELSQDAFICWLLAHGKKKHQKEDSLLCACALDFIHQLPGLRHATQIDEIKRQYLKIDVLVIVDGIHIIIEDKTYTNVHGDQIAVYKDKLVKEGIPADRIRTVYYKIVEQPYTEQVDYTFSRTEILKLLRKYKSCTNDIFQDYLLHLEELESRSNIFNTAPITEWGFDGTRGFFANLQKTRADYCIESWGYVSNPSGGFMGMWFHVLDDRNDEHALRKMGIYEYIESIYLQFENDTAFSGDERGAEQSSPYILAVKVRANCDYKNTRYREASKIRRALYEEFKKCVPSFQKKYFHPGQYMTVGYVPYNEKNYDDQVSMVKRALDSFVKEWSYK</sequence>
<keyword evidence="2" id="KW-1185">Reference proteome</keyword>
<evidence type="ECO:0000313" key="1">
    <source>
        <dbReference type="EMBL" id="EGK59004.1"/>
    </source>
</evidence>
<dbReference type="RefSeq" id="WP_006306773.1">
    <property type="nucleotide sequence ID" value="NZ_GL892076.1"/>
</dbReference>
<gene>
    <name evidence="1" type="ORF">HMPREF9081_1771</name>
</gene>